<reference evidence="3 4" key="1">
    <citation type="submission" date="2019-12" db="EMBL/GenBank/DDBJ databases">
        <title>A genome sequence resource for the geographically widespread anthracnose pathogen Colletotrichum asianum.</title>
        <authorList>
            <person name="Meng Y."/>
        </authorList>
    </citation>
    <scope>NUCLEOTIDE SEQUENCE [LARGE SCALE GENOMIC DNA]</scope>
    <source>
        <strain evidence="3 4">ICMP 18580</strain>
    </source>
</reference>
<keyword evidence="4" id="KW-1185">Reference proteome</keyword>
<dbReference type="EMBL" id="WOWK01000013">
    <property type="protein sequence ID" value="KAF0329171.1"/>
    <property type="molecule type" value="Genomic_DNA"/>
</dbReference>
<name>A0A8H3ZVY6_9PEZI</name>
<comment type="caution">
    <text evidence="3">The sequence shown here is derived from an EMBL/GenBank/DDBJ whole genome shotgun (WGS) entry which is preliminary data.</text>
</comment>
<proteinExistence type="predicted"/>
<feature type="compositionally biased region" description="Low complexity" evidence="1">
    <location>
        <begin position="216"/>
        <end position="236"/>
    </location>
</feature>
<evidence type="ECO:0000256" key="1">
    <source>
        <dbReference type="SAM" id="MobiDB-lite"/>
    </source>
</evidence>
<accession>A0A8H3ZVY6</accession>
<protein>
    <submittedName>
        <fullName evidence="3">Uncharacterized protein</fullName>
    </submittedName>
</protein>
<evidence type="ECO:0000313" key="4">
    <source>
        <dbReference type="Proteomes" id="UP000434172"/>
    </source>
</evidence>
<gene>
    <name evidence="3" type="ORF">GQ607_003480</name>
</gene>
<organism evidence="3 4">
    <name type="scientific">Colletotrichum asianum</name>
    <dbReference type="NCBI Taxonomy" id="702518"/>
    <lineage>
        <taxon>Eukaryota</taxon>
        <taxon>Fungi</taxon>
        <taxon>Dikarya</taxon>
        <taxon>Ascomycota</taxon>
        <taxon>Pezizomycotina</taxon>
        <taxon>Sordariomycetes</taxon>
        <taxon>Hypocreomycetidae</taxon>
        <taxon>Glomerellales</taxon>
        <taxon>Glomerellaceae</taxon>
        <taxon>Colletotrichum</taxon>
        <taxon>Colletotrichum gloeosporioides species complex</taxon>
    </lineage>
</organism>
<keyword evidence="2" id="KW-0732">Signal</keyword>
<sequence>MQIARLIFWGAGLLSIANAQSTTSITAPARFFFVYDFHPTGSLEASVVSYDPTDTTYQVACPTANEASQNEGCYPVNITHHQGSLWAGTNTATAGTTKFWSCDLGTGSDDVLSDQYGWCSVGTTSGSSTMTGARSPVNTCFVEARSVVVAITAGLDKLGANKGGAREASYLLSVASEEWRTQTCQPFSSPTPTESSEPTTSLRSPSAGVTDGTSQPAETASRTAAPSESAPPSGSSRTLTRVALALIMSAGVAAVLL</sequence>
<dbReference type="AlphaFoldDB" id="A0A8H3ZVY6"/>
<feature type="signal peptide" evidence="2">
    <location>
        <begin position="1"/>
        <end position="19"/>
    </location>
</feature>
<dbReference type="Proteomes" id="UP000434172">
    <property type="component" value="Unassembled WGS sequence"/>
</dbReference>
<feature type="region of interest" description="Disordered" evidence="1">
    <location>
        <begin position="181"/>
        <end position="236"/>
    </location>
</feature>
<dbReference type="OrthoDB" id="4847306at2759"/>
<evidence type="ECO:0000256" key="2">
    <source>
        <dbReference type="SAM" id="SignalP"/>
    </source>
</evidence>
<feature type="compositionally biased region" description="Low complexity" evidence="1">
    <location>
        <begin position="188"/>
        <end position="206"/>
    </location>
</feature>
<evidence type="ECO:0000313" key="3">
    <source>
        <dbReference type="EMBL" id="KAF0329171.1"/>
    </source>
</evidence>
<feature type="chain" id="PRO_5034446735" evidence="2">
    <location>
        <begin position="20"/>
        <end position="257"/>
    </location>
</feature>